<comment type="caution">
    <text evidence="1">The sequence shown here is derived from an EMBL/GenBank/DDBJ whole genome shotgun (WGS) entry which is preliminary data.</text>
</comment>
<proteinExistence type="predicted"/>
<protein>
    <submittedName>
        <fullName evidence="1">Uncharacterized protein</fullName>
    </submittedName>
</protein>
<reference evidence="1" key="1">
    <citation type="journal article" date="2023" name="Mol. Phylogenet. Evol.">
        <title>Genome-scale phylogeny and comparative genomics of the fungal order Sordariales.</title>
        <authorList>
            <person name="Hensen N."/>
            <person name="Bonometti L."/>
            <person name="Westerberg I."/>
            <person name="Brannstrom I.O."/>
            <person name="Guillou S."/>
            <person name="Cros-Aarteil S."/>
            <person name="Calhoun S."/>
            <person name="Haridas S."/>
            <person name="Kuo A."/>
            <person name="Mondo S."/>
            <person name="Pangilinan J."/>
            <person name="Riley R."/>
            <person name="LaButti K."/>
            <person name="Andreopoulos B."/>
            <person name="Lipzen A."/>
            <person name="Chen C."/>
            <person name="Yan M."/>
            <person name="Daum C."/>
            <person name="Ng V."/>
            <person name="Clum A."/>
            <person name="Steindorff A."/>
            <person name="Ohm R.A."/>
            <person name="Martin F."/>
            <person name="Silar P."/>
            <person name="Natvig D.O."/>
            <person name="Lalanne C."/>
            <person name="Gautier V."/>
            <person name="Ament-Velasquez S.L."/>
            <person name="Kruys A."/>
            <person name="Hutchinson M.I."/>
            <person name="Powell A.J."/>
            <person name="Barry K."/>
            <person name="Miller A.N."/>
            <person name="Grigoriev I.V."/>
            <person name="Debuchy R."/>
            <person name="Gladieux P."/>
            <person name="Hiltunen Thoren M."/>
            <person name="Johannesson H."/>
        </authorList>
    </citation>
    <scope>NUCLEOTIDE SEQUENCE</scope>
    <source>
        <strain evidence="1">PSN309</strain>
    </source>
</reference>
<gene>
    <name evidence="1" type="ORF">QBC35DRAFT_473074</name>
</gene>
<organism evidence="1 2">
    <name type="scientific">Podospora australis</name>
    <dbReference type="NCBI Taxonomy" id="1536484"/>
    <lineage>
        <taxon>Eukaryota</taxon>
        <taxon>Fungi</taxon>
        <taxon>Dikarya</taxon>
        <taxon>Ascomycota</taxon>
        <taxon>Pezizomycotina</taxon>
        <taxon>Sordariomycetes</taxon>
        <taxon>Sordariomycetidae</taxon>
        <taxon>Sordariales</taxon>
        <taxon>Podosporaceae</taxon>
        <taxon>Podospora</taxon>
    </lineage>
</organism>
<reference evidence="1" key="2">
    <citation type="submission" date="2023-05" db="EMBL/GenBank/DDBJ databases">
        <authorList>
            <consortium name="Lawrence Berkeley National Laboratory"/>
            <person name="Steindorff A."/>
            <person name="Hensen N."/>
            <person name="Bonometti L."/>
            <person name="Westerberg I."/>
            <person name="Brannstrom I.O."/>
            <person name="Guillou S."/>
            <person name="Cros-Aarteil S."/>
            <person name="Calhoun S."/>
            <person name="Haridas S."/>
            <person name="Kuo A."/>
            <person name="Mondo S."/>
            <person name="Pangilinan J."/>
            <person name="Riley R."/>
            <person name="Labutti K."/>
            <person name="Andreopoulos B."/>
            <person name="Lipzen A."/>
            <person name="Chen C."/>
            <person name="Yanf M."/>
            <person name="Daum C."/>
            <person name="Ng V."/>
            <person name="Clum A."/>
            <person name="Ohm R."/>
            <person name="Martin F."/>
            <person name="Silar P."/>
            <person name="Natvig D."/>
            <person name="Lalanne C."/>
            <person name="Gautier V."/>
            <person name="Ament-Velasquez S.L."/>
            <person name="Kruys A."/>
            <person name="Hutchinson M.I."/>
            <person name="Powell A.J."/>
            <person name="Barry K."/>
            <person name="Miller A.N."/>
            <person name="Grigoriev I.V."/>
            <person name="Debuchy R."/>
            <person name="Gladieux P."/>
            <person name="Thoren M.H."/>
            <person name="Johannesson H."/>
        </authorList>
    </citation>
    <scope>NUCLEOTIDE SEQUENCE</scope>
    <source>
        <strain evidence="1">PSN309</strain>
    </source>
</reference>
<evidence type="ECO:0000313" key="1">
    <source>
        <dbReference type="EMBL" id="KAK4188941.1"/>
    </source>
</evidence>
<name>A0AAN6WWQ8_9PEZI</name>
<sequence>MAVLNFFLTTKCWSRSGQLRRKTFRSWGDSWERSGMAGYGFRDRWCWVRPRKGYPVEKKSTEQGLGQEKRRGPVPLPSFVLWYYFMRAGDDTPQSLSAKHHGCKNMLTGRKANKTCAARWTLKTGGRGRQEAPVNGMLSPTWLAFSSLRRPSEQEEPGEGILVPRREPAHILTSRTDRKGARKHVGTYPLGGFSDGSMQICVQPHHAPTDGPRAGVFRETFDRERTV</sequence>
<dbReference type="Proteomes" id="UP001302126">
    <property type="component" value="Unassembled WGS sequence"/>
</dbReference>
<dbReference type="EMBL" id="MU864381">
    <property type="protein sequence ID" value="KAK4188941.1"/>
    <property type="molecule type" value="Genomic_DNA"/>
</dbReference>
<dbReference type="AlphaFoldDB" id="A0AAN6WWQ8"/>
<evidence type="ECO:0000313" key="2">
    <source>
        <dbReference type="Proteomes" id="UP001302126"/>
    </source>
</evidence>
<keyword evidence="2" id="KW-1185">Reference proteome</keyword>
<accession>A0AAN6WWQ8</accession>